<dbReference type="AlphaFoldDB" id="A0A327X3C6"/>
<keyword evidence="1" id="KW-0472">Membrane</keyword>
<organism evidence="2 4">
    <name type="scientific">Aliidiomarina maris</name>
    <dbReference type="NCBI Taxonomy" id="531312"/>
    <lineage>
        <taxon>Bacteria</taxon>
        <taxon>Pseudomonadati</taxon>
        <taxon>Pseudomonadota</taxon>
        <taxon>Gammaproteobacteria</taxon>
        <taxon>Alteromonadales</taxon>
        <taxon>Idiomarinaceae</taxon>
        <taxon>Aliidiomarina</taxon>
    </lineage>
</organism>
<reference evidence="2 4" key="2">
    <citation type="submission" date="2018-06" db="EMBL/GenBank/DDBJ databases">
        <title>Genomic Encyclopedia of Type Strains, Phase III (KMG-III): the genomes of soil and plant-associated and newly described type strains.</title>
        <authorList>
            <person name="Whitman W."/>
        </authorList>
    </citation>
    <scope>NUCLEOTIDE SEQUENCE [LARGE SCALE GENOMIC DNA]</scope>
    <source>
        <strain evidence="2 4">CGMCC 1.15366</strain>
    </source>
</reference>
<gene>
    <name evidence="2" type="ORF">B0I24_103136</name>
    <name evidence="3" type="ORF">CWE07_03565</name>
</gene>
<evidence type="ECO:0008006" key="6">
    <source>
        <dbReference type="Google" id="ProtNLM"/>
    </source>
</evidence>
<evidence type="ECO:0000313" key="2">
    <source>
        <dbReference type="EMBL" id="RAJ99142.1"/>
    </source>
</evidence>
<protein>
    <recommendedName>
        <fullName evidence="6">Cytochrome oxidase Cu insertion factor (SCO1/SenC/PrrC family)</fullName>
    </recommendedName>
</protein>
<evidence type="ECO:0000313" key="4">
    <source>
        <dbReference type="Proteomes" id="UP000249203"/>
    </source>
</evidence>
<dbReference type="Proteomes" id="UP000287865">
    <property type="component" value="Unassembled WGS sequence"/>
</dbReference>
<dbReference type="RefSeq" id="WP_111568754.1">
    <property type="nucleotide sequence ID" value="NZ_PIPK01000002.1"/>
</dbReference>
<dbReference type="Proteomes" id="UP000249203">
    <property type="component" value="Unassembled WGS sequence"/>
</dbReference>
<dbReference type="OrthoDB" id="9785445at2"/>
<keyword evidence="1" id="KW-0812">Transmembrane</keyword>
<feature type="transmembrane region" description="Helical" evidence="1">
    <location>
        <begin position="24"/>
        <end position="43"/>
    </location>
</feature>
<evidence type="ECO:0000313" key="5">
    <source>
        <dbReference type="Proteomes" id="UP000287865"/>
    </source>
</evidence>
<evidence type="ECO:0000313" key="3">
    <source>
        <dbReference type="EMBL" id="RUO27706.1"/>
    </source>
</evidence>
<proteinExistence type="predicted"/>
<name>A0A327X3C6_9GAMM</name>
<dbReference type="EMBL" id="PIPK01000002">
    <property type="protein sequence ID" value="RUO27706.1"/>
    <property type="molecule type" value="Genomic_DNA"/>
</dbReference>
<reference evidence="3 5" key="1">
    <citation type="journal article" date="2018" name="Front. Microbiol.">
        <title>Genome-Based Analysis Reveals the Taxonomy and Diversity of the Family Idiomarinaceae.</title>
        <authorList>
            <person name="Liu Y."/>
            <person name="Lai Q."/>
            <person name="Shao Z."/>
        </authorList>
    </citation>
    <scope>NUCLEOTIDE SEQUENCE [LARGE SCALE GENOMIC DNA]</scope>
    <source>
        <strain evidence="3 5">CF12-14</strain>
    </source>
</reference>
<comment type="caution">
    <text evidence="2">The sequence shown here is derived from an EMBL/GenBank/DDBJ whole genome shotgun (WGS) entry which is preliminary data.</text>
</comment>
<accession>A0A327X3C6</accession>
<sequence>MIKSDAQHPNNDAEITRKRNNRRLFIGVFLCFAIPLLGAQIILKMGWYTPGVTNKGELLSPPIEATAEENQLMPQHWRLAYRVPDACDEQCVNGLYVINQTDLALGRDSSRVTPVAIQRSEQVTGLPELSADSRMQYLVLPKLHAQLSELPEGSLLIIDPLGFVMMRYDGSSERNQAIQVGRDMLDDLKKLLKMSRVG</sequence>
<keyword evidence="1" id="KW-1133">Transmembrane helix</keyword>
<keyword evidence="5" id="KW-1185">Reference proteome</keyword>
<dbReference type="EMBL" id="QLMD01000003">
    <property type="protein sequence ID" value="RAJ99142.1"/>
    <property type="molecule type" value="Genomic_DNA"/>
</dbReference>
<evidence type="ECO:0000256" key="1">
    <source>
        <dbReference type="SAM" id="Phobius"/>
    </source>
</evidence>